<sequence length="234" mass="26022">MFPIAILAGGLATRLRPITETIPKALVDVAGVPFICRQLDYLREQGIKRVVLCIGYLGEMIEALVGNGERFGLQISYSSDGTTLLGTGGALRKALPQLGEHFFVLYGDSFLPVDFSVVQRAYMHSEQQGLMTVLKNSDRWDKSNVLFVDGRLVEYNKRIPRADMAYIDYGLGVLSAGVLSHHPRDQSFDLADIYHTLSIRGQLAGLEVQERFYEIGSHSGLKETEEYFLAKESS</sequence>
<dbReference type="Pfam" id="PF00483">
    <property type="entry name" value="NTP_transferase"/>
    <property type="match status" value="1"/>
</dbReference>
<dbReference type="AlphaFoldDB" id="A0AAD2Z7I0"/>
<accession>A0AAD2Z7I0</accession>
<dbReference type="InterPro" id="IPR029044">
    <property type="entry name" value="Nucleotide-diphossugar_trans"/>
</dbReference>
<proteinExistence type="predicted"/>
<evidence type="ECO:0000259" key="1">
    <source>
        <dbReference type="Pfam" id="PF00483"/>
    </source>
</evidence>
<dbReference type="PANTHER" id="PTHR22572">
    <property type="entry name" value="SUGAR-1-PHOSPHATE GUANYL TRANSFERASE"/>
    <property type="match status" value="1"/>
</dbReference>
<dbReference type="RefSeq" id="WP_050158705.1">
    <property type="nucleotide sequence ID" value="NZ_CHYV01000003.1"/>
</dbReference>
<dbReference type="SUPFAM" id="SSF53448">
    <property type="entry name" value="Nucleotide-diphospho-sugar transferases"/>
    <property type="match status" value="1"/>
</dbReference>
<dbReference type="InterPro" id="IPR050486">
    <property type="entry name" value="Mannose-1P_guanyltransferase"/>
</dbReference>
<dbReference type="InterPro" id="IPR005835">
    <property type="entry name" value="NTP_transferase_dom"/>
</dbReference>
<protein>
    <submittedName>
        <fullName evidence="2">Nucleotidyltransferase family protein</fullName>
    </submittedName>
</protein>
<reference evidence="2" key="1">
    <citation type="submission" date="2023-02" db="EMBL/GenBank/DDBJ databases">
        <authorList>
            <person name="Ashton P.M."/>
            <person name="Dallman T."/>
            <person name="Nair S."/>
            <person name="De Pinna E."/>
            <person name="Peters T."/>
            <person name="Grant K."/>
        </authorList>
    </citation>
    <scope>NUCLEOTIDE SEQUENCE</scope>
    <source>
        <strain evidence="2">01103883</strain>
    </source>
</reference>
<dbReference type="Gene3D" id="3.90.550.10">
    <property type="entry name" value="Spore Coat Polysaccharide Biosynthesis Protein SpsA, Chain A"/>
    <property type="match status" value="1"/>
</dbReference>
<dbReference type="GO" id="GO:0016779">
    <property type="term" value="F:nucleotidyltransferase activity"/>
    <property type="evidence" value="ECO:0007669"/>
    <property type="project" value="UniProtKB-ARBA"/>
</dbReference>
<name>A0AAD2Z7I0_YEREN</name>
<organism evidence="2 3">
    <name type="scientific">Yersinia enterocolitica</name>
    <dbReference type="NCBI Taxonomy" id="630"/>
    <lineage>
        <taxon>Bacteria</taxon>
        <taxon>Pseudomonadati</taxon>
        <taxon>Pseudomonadota</taxon>
        <taxon>Gammaproteobacteria</taxon>
        <taxon>Enterobacterales</taxon>
        <taxon>Yersiniaceae</taxon>
        <taxon>Yersinia</taxon>
    </lineage>
</organism>
<dbReference type="CDD" id="cd06915">
    <property type="entry name" value="NTP_transferase_WcbM_like"/>
    <property type="match status" value="1"/>
</dbReference>
<comment type="caution">
    <text evidence="2">The sequence shown here is derived from an EMBL/GenBank/DDBJ whole genome shotgun (WGS) entry which is preliminary data.</text>
</comment>
<evidence type="ECO:0000313" key="2">
    <source>
        <dbReference type="EMBL" id="ELI8104213.1"/>
    </source>
</evidence>
<feature type="domain" description="Nucleotidyl transferase" evidence="1">
    <location>
        <begin position="6"/>
        <end position="135"/>
    </location>
</feature>
<dbReference type="EMBL" id="ABNAVX010000032">
    <property type="protein sequence ID" value="ELI8104213.1"/>
    <property type="molecule type" value="Genomic_DNA"/>
</dbReference>
<gene>
    <name evidence="2" type="ORF">RSF11_003971</name>
</gene>
<evidence type="ECO:0000313" key="3">
    <source>
        <dbReference type="Proteomes" id="UP001182355"/>
    </source>
</evidence>
<dbReference type="Proteomes" id="UP001182355">
    <property type="component" value="Unassembled WGS sequence"/>
</dbReference>